<dbReference type="PRINTS" id="PR00033">
    <property type="entry name" value="HTHASNC"/>
</dbReference>
<dbReference type="STRING" id="864069.MicloDRAFT_00014520"/>
<dbReference type="PROSITE" id="PS50956">
    <property type="entry name" value="HTH_ASNC_2"/>
    <property type="match status" value="1"/>
</dbReference>
<dbReference type="PANTHER" id="PTHR30154">
    <property type="entry name" value="LEUCINE-RESPONSIVE REGULATORY PROTEIN"/>
    <property type="match status" value="1"/>
</dbReference>
<dbReference type="SUPFAM" id="SSF54909">
    <property type="entry name" value="Dimeric alpha+beta barrel"/>
    <property type="match status" value="1"/>
</dbReference>
<sequence>MRLDETDQRLIELLRGDSRLPAATLARILGVSRGTVQNRIDRLVRDQIIRGFTLRLSAEAEANIVRAVTAVEIRAGDARAVVAALKRIPAAAAIHSTNGRWDLVVDISTTDLASLDRIISHIREIPGVTHSETSILLNEL</sequence>
<dbReference type="Gene3D" id="1.10.10.10">
    <property type="entry name" value="Winged helix-like DNA-binding domain superfamily/Winged helix DNA-binding domain"/>
    <property type="match status" value="1"/>
</dbReference>
<dbReference type="PANTHER" id="PTHR30154:SF34">
    <property type="entry name" value="TRANSCRIPTIONAL REGULATOR AZLB"/>
    <property type="match status" value="1"/>
</dbReference>
<organism evidence="5 6">
    <name type="scientific">Microvirga lotononidis</name>
    <dbReference type="NCBI Taxonomy" id="864069"/>
    <lineage>
        <taxon>Bacteria</taxon>
        <taxon>Pseudomonadati</taxon>
        <taxon>Pseudomonadota</taxon>
        <taxon>Alphaproteobacteria</taxon>
        <taxon>Hyphomicrobiales</taxon>
        <taxon>Methylobacteriaceae</taxon>
        <taxon>Microvirga</taxon>
    </lineage>
</organism>
<feature type="domain" description="HTH asnC-type" evidence="4">
    <location>
        <begin position="3"/>
        <end position="65"/>
    </location>
</feature>
<keyword evidence="6" id="KW-1185">Reference proteome</keyword>
<dbReference type="Gene3D" id="3.30.70.920">
    <property type="match status" value="1"/>
</dbReference>
<dbReference type="PATRIC" id="fig|864069.3.peg.1610"/>
<dbReference type="GO" id="GO:0005829">
    <property type="term" value="C:cytosol"/>
    <property type="evidence" value="ECO:0007669"/>
    <property type="project" value="TreeGrafter"/>
</dbReference>
<proteinExistence type="predicted"/>
<dbReference type="EMBL" id="JH660640">
    <property type="protein sequence ID" value="EIM30131.1"/>
    <property type="molecule type" value="Genomic_DNA"/>
</dbReference>
<evidence type="ECO:0000259" key="4">
    <source>
        <dbReference type="PROSITE" id="PS50956"/>
    </source>
</evidence>
<evidence type="ECO:0000256" key="1">
    <source>
        <dbReference type="ARBA" id="ARBA00023015"/>
    </source>
</evidence>
<dbReference type="eggNOG" id="COG1522">
    <property type="taxonomic scope" value="Bacteria"/>
</dbReference>
<dbReference type="OrthoDB" id="9809462at2"/>
<dbReference type="InterPro" id="IPR019888">
    <property type="entry name" value="Tscrpt_reg_AsnC-like"/>
</dbReference>
<dbReference type="RefSeq" id="WP_009490388.1">
    <property type="nucleotide sequence ID" value="NZ_CP141050.1"/>
</dbReference>
<dbReference type="InterPro" id="IPR000485">
    <property type="entry name" value="AsnC-type_HTH_dom"/>
</dbReference>
<gene>
    <name evidence="5" type="ORF">MicloDRAFT_00014520</name>
</gene>
<reference evidence="5 6" key="1">
    <citation type="submission" date="2012-02" db="EMBL/GenBank/DDBJ databases">
        <title>Improved High-Quality Draft sequence of Microvirga sp. WSM3557.</title>
        <authorList>
            <consortium name="US DOE Joint Genome Institute"/>
            <person name="Lucas S."/>
            <person name="Han J."/>
            <person name="Lapidus A."/>
            <person name="Cheng J.-F."/>
            <person name="Goodwin L."/>
            <person name="Pitluck S."/>
            <person name="Peters L."/>
            <person name="Zhang X."/>
            <person name="Detter J.C."/>
            <person name="Han C."/>
            <person name="Tapia R."/>
            <person name="Land M."/>
            <person name="Hauser L."/>
            <person name="Kyrpides N."/>
            <person name="Ivanova N."/>
            <person name="Pagani I."/>
            <person name="Brau L."/>
            <person name="Yates R."/>
            <person name="O'Hara G."/>
            <person name="Rui T."/>
            <person name="Howieson J."/>
            <person name="Reeve W."/>
            <person name="Woyke T."/>
        </authorList>
    </citation>
    <scope>NUCLEOTIDE SEQUENCE [LARGE SCALE GENOMIC DNA]</scope>
    <source>
        <strain evidence="5 6">WSM3557</strain>
    </source>
</reference>
<dbReference type="GO" id="GO:0043200">
    <property type="term" value="P:response to amino acid"/>
    <property type="evidence" value="ECO:0007669"/>
    <property type="project" value="TreeGrafter"/>
</dbReference>
<dbReference type="AlphaFoldDB" id="I4Z1N9"/>
<dbReference type="InterPro" id="IPR036388">
    <property type="entry name" value="WH-like_DNA-bd_sf"/>
</dbReference>
<dbReference type="SUPFAM" id="SSF46785">
    <property type="entry name" value="Winged helix' DNA-binding domain"/>
    <property type="match status" value="1"/>
</dbReference>
<protein>
    <submittedName>
        <fullName evidence="5">Transcriptional regulator</fullName>
    </submittedName>
</protein>
<dbReference type="Pfam" id="PF01037">
    <property type="entry name" value="AsnC_trans_reg"/>
    <property type="match status" value="1"/>
</dbReference>
<keyword evidence="1" id="KW-0805">Transcription regulation</keyword>
<dbReference type="InterPro" id="IPR036390">
    <property type="entry name" value="WH_DNA-bd_sf"/>
</dbReference>
<evidence type="ECO:0000256" key="2">
    <source>
        <dbReference type="ARBA" id="ARBA00023125"/>
    </source>
</evidence>
<dbReference type="HOGENOM" id="CLU_091233_5_3_5"/>
<dbReference type="InterPro" id="IPR019887">
    <property type="entry name" value="Tscrpt_reg_AsnC/Lrp_C"/>
</dbReference>
<dbReference type="Pfam" id="PF13404">
    <property type="entry name" value="HTH_AsnC-type"/>
    <property type="match status" value="1"/>
</dbReference>
<keyword evidence="3" id="KW-0804">Transcription</keyword>
<name>I4Z1N9_9HYPH</name>
<dbReference type="InterPro" id="IPR011008">
    <property type="entry name" value="Dimeric_a/b-barrel"/>
</dbReference>
<dbReference type="SMART" id="SM00344">
    <property type="entry name" value="HTH_ASNC"/>
    <property type="match status" value="1"/>
</dbReference>
<evidence type="ECO:0000313" key="5">
    <source>
        <dbReference type="EMBL" id="EIM30131.1"/>
    </source>
</evidence>
<dbReference type="Proteomes" id="UP000003947">
    <property type="component" value="Unassembled WGS sequence"/>
</dbReference>
<accession>I4Z1N9</accession>
<keyword evidence="2" id="KW-0238">DNA-binding</keyword>
<evidence type="ECO:0000313" key="6">
    <source>
        <dbReference type="Proteomes" id="UP000003947"/>
    </source>
</evidence>
<dbReference type="GO" id="GO:0043565">
    <property type="term" value="F:sequence-specific DNA binding"/>
    <property type="evidence" value="ECO:0007669"/>
    <property type="project" value="InterPro"/>
</dbReference>
<evidence type="ECO:0000256" key="3">
    <source>
        <dbReference type="ARBA" id="ARBA00023163"/>
    </source>
</evidence>